<dbReference type="InterPro" id="IPR050272">
    <property type="entry name" value="Isochorismatase-like_hydrls"/>
</dbReference>
<dbReference type="PANTHER" id="PTHR43540">
    <property type="entry name" value="PEROXYUREIDOACRYLATE/UREIDOACRYLATE AMIDOHYDROLASE-RELATED"/>
    <property type="match status" value="1"/>
</dbReference>
<evidence type="ECO:0000313" key="3">
    <source>
        <dbReference type="EMBL" id="KWV41452.1"/>
    </source>
</evidence>
<dbReference type="PANTHER" id="PTHR43540:SF7">
    <property type="entry name" value="ISOCHORISMATASE FAMILY PROTEIN YECD"/>
    <property type="match status" value="1"/>
</dbReference>
<dbReference type="EMBL" id="LNCD01000140">
    <property type="protein sequence ID" value="KWV41452.1"/>
    <property type="molecule type" value="Genomic_DNA"/>
</dbReference>
<sequence length="190" mass="20551">MSLYDPKTTALISIDLQGFIIARPVAPHSAQQVIENTATIAKSLKSAGGTTIFVTVGFSADYADAVNQPTDEPIAFPQGGLPAEALREPPEIAALTSDVRITKHQWSAFYGTEMDLQLRRRGIKTVILTGIATNFGVEATIRDAFAHNYAVIAVEDAMTTFSAEMHAFACERIFPRLARVRKTADILANA</sequence>
<dbReference type="AlphaFoldDB" id="A0A125Q4F2"/>
<evidence type="ECO:0000259" key="2">
    <source>
        <dbReference type="Pfam" id="PF00857"/>
    </source>
</evidence>
<evidence type="ECO:0000313" key="4">
    <source>
        <dbReference type="Proteomes" id="UP000068164"/>
    </source>
</evidence>
<dbReference type="Gene3D" id="3.40.50.850">
    <property type="entry name" value="Isochorismatase-like"/>
    <property type="match status" value="1"/>
</dbReference>
<dbReference type="InterPro" id="IPR000868">
    <property type="entry name" value="Isochorismatase-like_dom"/>
</dbReference>
<dbReference type="OrthoDB" id="9807387at2"/>
<dbReference type="RefSeq" id="WP_062375752.1">
    <property type="nucleotide sequence ID" value="NZ_LNCD01000140.1"/>
</dbReference>
<gene>
    <name evidence="3" type="ORF">AS026_23995</name>
</gene>
<comment type="caution">
    <text evidence="3">The sequence shown here is derived from an EMBL/GenBank/DDBJ whole genome shotgun (WGS) entry which is preliminary data.</text>
</comment>
<feature type="domain" description="Isochorismatase-like" evidence="2">
    <location>
        <begin position="9"/>
        <end position="185"/>
    </location>
</feature>
<dbReference type="GO" id="GO:0016787">
    <property type="term" value="F:hydrolase activity"/>
    <property type="evidence" value="ECO:0007669"/>
    <property type="project" value="UniProtKB-KW"/>
</dbReference>
<evidence type="ECO:0000256" key="1">
    <source>
        <dbReference type="ARBA" id="ARBA00022801"/>
    </source>
</evidence>
<keyword evidence="4" id="KW-1185">Reference proteome</keyword>
<dbReference type="SUPFAM" id="SSF52499">
    <property type="entry name" value="Isochorismatase-like hydrolases"/>
    <property type="match status" value="1"/>
</dbReference>
<dbReference type="Pfam" id="PF00857">
    <property type="entry name" value="Isochorismatase"/>
    <property type="match status" value="1"/>
</dbReference>
<name>A0A125Q4F2_9HYPH</name>
<accession>A0A125Q4F2</accession>
<dbReference type="NCBIfam" id="NF008517">
    <property type="entry name" value="PRK11440.1"/>
    <property type="match status" value="1"/>
</dbReference>
<protein>
    <submittedName>
        <fullName evidence="3">Hydrolase</fullName>
    </submittedName>
</protein>
<keyword evidence="1 3" id="KW-0378">Hydrolase</keyword>
<dbReference type="CDD" id="cd00431">
    <property type="entry name" value="cysteine_hydrolases"/>
    <property type="match status" value="1"/>
</dbReference>
<dbReference type="InterPro" id="IPR036380">
    <property type="entry name" value="Isochorismatase-like_sf"/>
</dbReference>
<dbReference type="Proteomes" id="UP000068164">
    <property type="component" value="Unassembled WGS sequence"/>
</dbReference>
<proteinExistence type="predicted"/>
<organism evidence="3 4">
    <name type="scientific">Rhizobium altiplani</name>
    <dbReference type="NCBI Taxonomy" id="1864509"/>
    <lineage>
        <taxon>Bacteria</taxon>
        <taxon>Pseudomonadati</taxon>
        <taxon>Pseudomonadota</taxon>
        <taxon>Alphaproteobacteria</taxon>
        <taxon>Hyphomicrobiales</taxon>
        <taxon>Rhizobiaceae</taxon>
        <taxon>Rhizobium/Agrobacterium group</taxon>
        <taxon>Rhizobium</taxon>
    </lineage>
</organism>
<reference evidence="3 4" key="1">
    <citation type="submission" date="2015-11" db="EMBL/GenBank/DDBJ databases">
        <title>Draft Genome Sequence of the Strain BR 10423 (Rhizobium sp.) isolated from nodules of Mimosa pudica.</title>
        <authorList>
            <person name="Barauna A.C."/>
            <person name="Zilli J.E."/>
            <person name="Simoes-Araujo J.L."/>
            <person name="Reis V.M."/>
            <person name="James E.K."/>
            <person name="Reis F.B.Jr."/>
            <person name="Rouws L.F."/>
            <person name="Passos S.R."/>
            <person name="Gois S.R."/>
        </authorList>
    </citation>
    <scope>NUCLEOTIDE SEQUENCE [LARGE SCALE GENOMIC DNA]</scope>
    <source>
        <strain evidence="3 4">BR10423</strain>
    </source>
</reference>